<feature type="transmembrane region" description="Helical" evidence="1">
    <location>
        <begin position="57"/>
        <end position="76"/>
    </location>
</feature>
<dbReference type="Proteomes" id="UP000712673">
    <property type="component" value="Unassembled WGS sequence"/>
</dbReference>
<feature type="transmembrane region" description="Helical" evidence="1">
    <location>
        <begin position="188"/>
        <end position="208"/>
    </location>
</feature>
<dbReference type="EMBL" id="VGLS01000869">
    <property type="protein sequence ID" value="MBM3226328.1"/>
    <property type="molecule type" value="Genomic_DNA"/>
</dbReference>
<feature type="transmembrane region" description="Helical" evidence="1">
    <location>
        <begin position="33"/>
        <end position="51"/>
    </location>
</feature>
<name>A0A937W517_UNCTE</name>
<keyword evidence="1" id="KW-0812">Transmembrane</keyword>
<feature type="transmembrane region" description="Helical" evidence="1">
    <location>
        <begin position="97"/>
        <end position="122"/>
    </location>
</feature>
<comment type="caution">
    <text evidence="2">The sequence shown here is derived from an EMBL/GenBank/DDBJ whole genome shotgun (WGS) entry which is preliminary data.</text>
</comment>
<evidence type="ECO:0000256" key="1">
    <source>
        <dbReference type="SAM" id="Phobius"/>
    </source>
</evidence>
<protein>
    <submittedName>
        <fullName evidence="2">Uncharacterized protein</fullName>
    </submittedName>
</protein>
<organism evidence="2 3">
    <name type="scientific">Tectimicrobiota bacterium</name>
    <dbReference type="NCBI Taxonomy" id="2528274"/>
    <lineage>
        <taxon>Bacteria</taxon>
        <taxon>Pseudomonadati</taxon>
        <taxon>Nitrospinota/Tectimicrobiota group</taxon>
        <taxon>Candidatus Tectimicrobiota</taxon>
    </lineage>
</organism>
<dbReference type="AlphaFoldDB" id="A0A937W517"/>
<evidence type="ECO:0000313" key="2">
    <source>
        <dbReference type="EMBL" id="MBM3226328.1"/>
    </source>
</evidence>
<proteinExistence type="predicted"/>
<keyword evidence="1" id="KW-1133">Transmembrane helix</keyword>
<sequence>MPVVGFLVAHGLVLLASLTLVTRFHLRHPLERFAAAGIVWAACVVVPMYPLGLLGLASRPALVALPVLLALTILLTHRRYIVACYTTGHLRSWLRHWLRALARANGIAVSLVVGCVVLWLWLLLTTYLAPAHRAYDSPWYHEPLVALFLQHVGFQHVQLPESMAYINGIPRAAELLSVWFVVLSDRRLLELPSVLAAPVFWALAYLFVRTVIHRRDWAAAW</sequence>
<feature type="transmembrane region" description="Helical" evidence="1">
    <location>
        <begin position="6"/>
        <end position="26"/>
    </location>
</feature>
<feature type="non-terminal residue" evidence="2">
    <location>
        <position position="221"/>
    </location>
</feature>
<evidence type="ECO:0000313" key="3">
    <source>
        <dbReference type="Proteomes" id="UP000712673"/>
    </source>
</evidence>
<gene>
    <name evidence="2" type="ORF">FJZ47_21400</name>
</gene>
<reference evidence="2" key="1">
    <citation type="submission" date="2019-03" db="EMBL/GenBank/DDBJ databases">
        <title>Lake Tanganyika Metagenome-Assembled Genomes (MAGs).</title>
        <authorList>
            <person name="Tran P."/>
        </authorList>
    </citation>
    <scope>NUCLEOTIDE SEQUENCE</scope>
    <source>
        <strain evidence="2">K_DeepCast_65m_m2_066</strain>
    </source>
</reference>
<accession>A0A937W517</accession>
<keyword evidence="1" id="KW-0472">Membrane</keyword>